<gene>
    <name evidence="3" type="ORF">UFOPK1493_02143</name>
</gene>
<keyword evidence="1" id="KW-0472">Membrane</keyword>
<name>A0A6J6DXI9_9ZZZZ</name>
<feature type="transmembrane region" description="Helical" evidence="1">
    <location>
        <begin position="198"/>
        <end position="219"/>
    </location>
</feature>
<dbReference type="InterPro" id="IPR003675">
    <property type="entry name" value="Rce1/LyrA-like_dom"/>
</dbReference>
<dbReference type="Pfam" id="PF02517">
    <property type="entry name" value="Rce1-like"/>
    <property type="match status" value="1"/>
</dbReference>
<feature type="transmembrane region" description="Helical" evidence="1">
    <location>
        <begin position="167"/>
        <end position="191"/>
    </location>
</feature>
<feature type="transmembrane region" description="Helical" evidence="1">
    <location>
        <begin position="128"/>
        <end position="147"/>
    </location>
</feature>
<dbReference type="InterPro" id="IPR015837">
    <property type="entry name" value="UCP026622_CAAX_protease"/>
</dbReference>
<feature type="transmembrane region" description="Helical" evidence="1">
    <location>
        <begin position="25"/>
        <end position="43"/>
    </location>
</feature>
<feature type="domain" description="CAAX prenyl protease 2/Lysostaphin resistance protein A-like" evidence="2">
    <location>
        <begin position="99"/>
        <end position="210"/>
    </location>
</feature>
<dbReference type="EMBL" id="CAEZSR010000079">
    <property type="protein sequence ID" value="CAB4566803.1"/>
    <property type="molecule type" value="Genomic_DNA"/>
</dbReference>
<feature type="transmembrane region" description="Helical" evidence="1">
    <location>
        <begin position="55"/>
        <end position="76"/>
    </location>
</feature>
<reference evidence="3" key="1">
    <citation type="submission" date="2020-05" db="EMBL/GenBank/DDBJ databases">
        <authorList>
            <person name="Chiriac C."/>
            <person name="Salcher M."/>
            <person name="Ghai R."/>
            <person name="Kavagutti S V."/>
        </authorList>
    </citation>
    <scope>NUCLEOTIDE SEQUENCE</scope>
</reference>
<feature type="transmembrane region" description="Helical" evidence="1">
    <location>
        <begin position="96"/>
        <end position="116"/>
    </location>
</feature>
<keyword evidence="1" id="KW-0812">Transmembrane</keyword>
<organism evidence="3">
    <name type="scientific">freshwater metagenome</name>
    <dbReference type="NCBI Taxonomy" id="449393"/>
    <lineage>
        <taxon>unclassified sequences</taxon>
        <taxon>metagenomes</taxon>
        <taxon>ecological metagenomes</taxon>
    </lineage>
</organism>
<evidence type="ECO:0000256" key="1">
    <source>
        <dbReference type="SAM" id="Phobius"/>
    </source>
</evidence>
<sequence length="221" mass="23671">MASVVVLLAVSNVVANRVLPEAWYIPWNLAVAAVLVVVARRVVTDAELGLGEWRRGAAFGGVLFGATLVVMLVALAMPVFRQLYEDRRVDDDLGAALFQALVRVPFGTVLLEEVAFRGVLPALLALRWGVLRGCLAASVLFGLWHVLPAWNLNDSNAVAGDVFGTSVAGTAVAVLFAVVGTTIAGCWWCWIRVRSRSVLSTILAHTATNSIGYLLAFVVTR</sequence>
<protein>
    <submittedName>
        <fullName evidence="3">Unannotated protein</fullName>
    </submittedName>
</protein>
<dbReference type="AlphaFoldDB" id="A0A6J6DXI9"/>
<dbReference type="GO" id="GO:0080120">
    <property type="term" value="P:CAAX-box protein maturation"/>
    <property type="evidence" value="ECO:0007669"/>
    <property type="project" value="UniProtKB-ARBA"/>
</dbReference>
<evidence type="ECO:0000259" key="2">
    <source>
        <dbReference type="Pfam" id="PF02517"/>
    </source>
</evidence>
<dbReference type="GO" id="GO:0004175">
    <property type="term" value="F:endopeptidase activity"/>
    <property type="evidence" value="ECO:0007669"/>
    <property type="project" value="UniProtKB-ARBA"/>
</dbReference>
<keyword evidence="1" id="KW-1133">Transmembrane helix</keyword>
<evidence type="ECO:0000313" key="3">
    <source>
        <dbReference type="EMBL" id="CAB4566803.1"/>
    </source>
</evidence>
<dbReference type="PIRSF" id="PIRSF026622">
    <property type="entry name" value="Proteas_026622"/>
    <property type="match status" value="1"/>
</dbReference>
<accession>A0A6J6DXI9</accession>
<proteinExistence type="predicted"/>